<dbReference type="Proteomes" id="UP001485043">
    <property type="component" value="Unassembled WGS sequence"/>
</dbReference>
<evidence type="ECO:0000313" key="5">
    <source>
        <dbReference type="EMBL" id="KAK9862386.1"/>
    </source>
</evidence>
<dbReference type="SUPFAM" id="SSF50998">
    <property type="entry name" value="Quinoprotein alcohol dehydrogenase-like"/>
    <property type="match status" value="1"/>
</dbReference>
<proteinExistence type="predicted"/>
<feature type="domain" description="AMP-binding enzyme C-terminal" evidence="3">
    <location>
        <begin position="544"/>
        <end position="619"/>
    </location>
</feature>
<name>A0AAW1T0A0_9CHLO</name>
<dbReference type="InterPro" id="IPR015943">
    <property type="entry name" value="WD40/YVTN_repeat-like_dom_sf"/>
</dbReference>
<dbReference type="PANTHER" id="PTHR44394">
    <property type="entry name" value="BETA-ALANINE-ACTIVATING ENZYME"/>
    <property type="match status" value="1"/>
</dbReference>
<evidence type="ECO:0000259" key="3">
    <source>
        <dbReference type="Pfam" id="PF13193"/>
    </source>
</evidence>
<evidence type="ECO:0000256" key="1">
    <source>
        <dbReference type="SAM" id="MobiDB-lite"/>
    </source>
</evidence>
<feature type="compositionally biased region" description="Low complexity" evidence="1">
    <location>
        <begin position="142"/>
        <end position="153"/>
    </location>
</feature>
<feature type="region of interest" description="Disordered" evidence="1">
    <location>
        <begin position="409"/>
        <end position="432"/>
    </location>
</feature>
<organism evidence="5 6">
    <name type="scientific">Apatococcus fuscideae</name>
    <dbReference type="NCBI Taxonomy" id="2026836"/>
    <lineage>
        <taxon>Eukaryota</taxon>
        <taxon>Viridiplantae</taxon>
        <taxon>Chlorophyta</taxon>
        <taxon>core chlorophytes</taxon>
        <taxon>Trebouxiophyceae</taxon>
        <taxon>Chlorellales</taxon>
        <taxon>Chlorellaceae</taxon>
        <taxon>Apatococcus</taxon>
    </lineage>
</organism>
<dbReference type="InterPro" id="IPR025110">
    <property type="entry name" value="AMP-bd_C"/>
</dbReference>
<dbReference type="InterPro" id="IPR002372">
    <property type="entry name" value="PQQ_rpt_dom"/>
</dbReference>
<dbReference type="EMBL" id="JALJOV010000613">
    <property type="protein sequence ID" value="KAK9862386.1"/>
    <property type="molecule type" value="Genomic_DNA"/>
</dbReference>
<dbReference type="InterPro" id="IPR045851">
    <property type="entry name" value="AMP-bd_C_sf"/>
</dbReference>
<dbReference type="InterPro" id="IPR000873">
    <property type="entry name" value="AMP-dep_synth/lig_dom"/>
</dbReference>
<dbReference type="SUPFAM" id="SSF47336">
    <property type="entry name" value="ACP-like"/>
    <property type="match status" value="1"/>
</dbReference>
<dbReference type="Gene3D" id="3.30.300.30">
    <property type="match status" value="1"/>
</dbReference>
<dbReference type="SUPFAM" id="SSF56801">
    <property type="entry name" value="Acetyl-CoA synthetase-like"/>
    <property type="match status" value="1"/>
</dbReference>
<dbReference type="InterPro" id="IPR036736">
    <property type="entry name" value="ACP-like_sf"/>
</dbReference>
<dbReference type="Gene3D" id="2.130.10.10">
    <property type="entry name" value="YVTN repeat-like/Quinoprotein amine dehydrogenase"/>
    <property type="match status" value="2"/>
</dbReference>
<dbReference type="InterPro" id="IPR052091">
    <property type="entry name" value="Beta-ala_Activ/Resist"/>
</dbReference>
<dbReference type="Gene3D" id="3.40.50.12780">
    <property type="entry name" value="N-terminal domain of ligase-like"/>
    <property type="match status" value="1"/>
</dbReference>
<dbReference type="InterPro" id="IPR042099">
    <property type="entry name" value="ANL_N_sf"/>
</dbReference>
<feature type="domain" description="AMP-dependent synthetase/ligase" evidence="2">
    <location>
        <begin position="22"/>
        <end position="345"/>
    </location>
</feature>
<sequence>MSLWGRLNTSLLRDQADLLQSGTGARVSHKAMLLEAQRLSARISAQTATETGPLLVALYLGRSLAFIISALACLRIGAAFLPLDPAEPPGRLRHLLQSFKPGLLLWAGSATTGGAGLPSLSSLGLEAPALFCLDDKTIPEQGSHGSAASAPAGYQGQGPTDIPQASRDAETGISYIMPTSGSTGAPLGACGSQQGILNRCDWMQTEYPLQPKDVVAFSTSPCFVDSIWQIFAPLLAGCSTLIIPQEEVSNPPALLATLACHKATHLVAVPSLLAAIHRHLTPSKASQLSLRLLVSSGEPLPEDLCRGLQDALGPGVTILNLYGSAEVAADCTCLDVSRHWLERSHMASPQGMLGQLANQPQVSRAVPAGHPISNTVVVVARLRAASFSQQRADANETVLEPGQYVRMRDGDPGVGRATLNGEAGSSGSGRRGEGLLEIAATGEVGEIVIAGDGLAAGYHRNEQATQCQYCQISPGLLMEQGQDRAVLWGSNMQQQARHASEDGTPLDTFWTGDLGRVGPHGLEIIGRMDHRIKLRGVSVDLQHIEDVLVAHPQVAAAAAAVIHMPAGSQIGAFVELLGVASDAALTPKLRDWCSNLLPSAAVPSQIRIMACLPRTAAGKLDRHGLAAWMQGLIGPLAANTPPPVSTSSSASMPILTVMRVLVNVLQQPKLEPTSDFFEWGGHSLAAAEAAAALGILPGLLSAYPTARKLARHLARAPASHQPPAVTDNFKEGLAAPVYVQSAFPLQVPAILPAAKRRKLHQGSSPAQQIVPGALEVLWRVPMRECVDASPLVWMETNFDCSQSGDRGLASGNTRWWTFACSHGGDVIAVDGPSGETVWETCVPGRAAAGLALSKDHQWLAVPCNDGRLFFLDAASGAVLHMLHAGGPVVAAPAIDPWEGHLWLGTHAKQVVLVMSLISPRSGSRPSASSLQFQIHTRHPVAAAVSTAVVFDKFRHQAYVTTLEGRLYAVQPRIRAQPWVDGEPQGTPDAWIDVGPVMRSAEGRPLKEKGPGTALVLAWEKAMPTPVLSTPGVDETSGLVVVALLDGSIWALSHGGDVAWTVRLDAPTFAPIAIHTTPMGLPHGEGRMARVAIICPQHGCVTALNIHGGALLAKAQHTGHHTAACGLLSPLPGDTLMRCVACLSGGSVVLHDLIAPGTPQPPTAALQQDGQPCPTFTLPDEVFSTPVIMGNVMLLGCRDDHLYCLRILLE</sequence>
<dbReference type="Gene3D" id="1.10.1200.10">
    <property type="entry name" value="ACP-like"/>
    <property type="match status" value="1"/>
</dbReference>
<dbReference type="Pfam" id="PF13193">
    <property type="entry name" value="AMP-binding_C"/>
    <property type="match status" value="1"/>
</dbReference>
<gene>
    <name evidence="5" type="ORF">WJX84_006241</name>
</gene>
<dbReference type="PANTHER" id="PTHR44394:SF1">
    <property type="entry name" value="BETA-ALANINE-ACTIVATING ENZYME"/>
    <property type="match status" value="1"/>
</dbReference>
<feature type="domain" description="Pyrrolo-quinoline quinone repeat" evidence="4">
    <location>
        <begin position="823"/>
        <end position="969"/>
    </location>
</feature>
<dbReference type="Pfam" id="PF13360">
    <property type="entry name" value="PQQ_2"/>
    <property type="match status" value="1"/>
</dbReference>
<dbReference type="GO" id="GO:0043041">
    <property type="term" value="P:amino acid activation for nonribosomal peptide biosynthetic process"/>
    <property type="evidence" value="ECO:0007669"/>
    <property type="project" value="TreeGrafter"/>
</dbReference>
<dbReference type="Pfam" id="PF00501">
    <property type="entry name" value="AMP-binding"/>
    <property type="match status" value="1"/>
</dbReference>
<evidence type="ECO:0008006" key="7">
    <source>
        <dbReference type="Google" id="ProtNLM"/>
    </source>
</evidence>
<evidence type="ECO:0000259" key="4">
    <source>
        <dbReference type="Pfam" id="PF13360"/>
    </source>
</evidence>
<dbReference type="InterPro" id="IPR011047">
    <property type="entry name" value="Quinoprotein_ADH-like_sf"/>
</dbReference>
<comment type="caution">
    <text evidence="5">The sequence shown here is derived from an EMBL/GenBank/DDBJ whole genome shotgun (WGS) entry which is preliminary data.</text>
</comment>
<accession>A0AAW1T0A0</accession>
<dbReference type="AlphaFoldDB" id="A0AAW1T0A0"/>
<evidence type="ECO:0000259" key="2">
    <source>
        <dbReference type="Pfam" id="PF00501"/>
    </source>
</evidence>
<evidence type="ECO:0000313" key="6">
    <source>
        <dbReference type="Proteomes" id="UP001485043"/>
    </source>
</evidence>
<reference evidence="5 6" key="1">
    <citation type="journal article" date="2024" name="Nat. Commun.">
        <title>Phylogenomics reveals the evolutionary origins of lichenization in chlorophyte algae.</title>
        <authorList>
            <person name="Puginier C."/>
            <person name="Libourel C."/>
            <person name="Otte J."/>
            <person name="Skaloud P."/>
            <person name="Haon M."/>
            <person name="Grisel S."/>
            <person name="Petersen M."/>
            <person name="Berrin J.G."/>
            <person name="Delaux P.M."/>
            <person name="Dal Grande F."/>
            <person name="Keller J."/>
        </authorList>
    </citation>
    <scope>NUCLEOTIDE SEQUENCE [LARGE SCALE GENOMIC DNA]</scope>
    <source>
        <strain evidence="5 6">SAG 2523</strain>
    </source>
</reference>
<protein>
    <recommendedName>
        <fullName evidence="7">Carrier domain-containing protein</fullName>
    </recommendedName>
</protein>
<feature type="region of interest" description="Disordered" evidence="1">
    <location>
        <begin position="141"/>
        <end position="165"/>
    </location>
</feature>
<keyword evidence="6" id="KW-1185">Reference proteome</keyword>